<dbReference type="AlphaFoldDB" id="A0A381R9K1"/>
<name>A0A381R9K1_9ZZZZ</name>
<dbReference type="FunFam" id="3.30.1130.10:FF:000001">
    <property type="entry name" value="GTP cyclohydrolase 1"/>
    <property type="match status" value="1"/>
</dbReference>
<organism evidence="6">
    <name type="scientific">marine metagenome</name>
    <dbReference type="NCBI Taxonomy" id="408172"/>
    <lineage>
        <taxon>unclassified sequences</taxon>
        <taxon>metagenomes</taxon>
        <taxon>ecological metagenomes</taxon>
    </lineage>
</organism>
<dbReference type="PROSITE" id="PS00860">
    <property type="entry name" value="GTP_CYCLOHYDROL_1_2"/>
    <property type="match status" value="1"/>
</dbReference>
<evidence type="ECO:0000313" key="6">
    <source>
        <dbReference type="EMBL" id="SUZ88416.1"/>
    </source>
</evidence>
<evidence type="ECO:0000256" key="3">
    <source>
        <dbReference type="ARBA" id="ARBA00012715"/>
    </source>
</evidence>
<dbReference type="NCBIfam" id="NF006826">
    <property type="entry name" value="PRK09347.1-3"/>
    <property type="match status" value="1"/>
</dbReference>
<evidence type="ECO:0000259" key="5">
    <source>
        <dbReference type="Pfam" id="PF01227"/>
    </source>
</evidence>
<comment type="pathway">
    <text evidence="2">Cofactor biosynthesis; 7,8-dihydroneopterin triphosphate biosynthesis; 7,8-dihydroneopterin triphosphate from GTP: step 1/1.</text>
</comment>
<dbReference type="GO" id="GO:0005525">
    <property type="term" value="F:GTP binding"/>
    <property type="evidence" value="ECO:0007669"/>
    <property type="project" value="TreeGrafter"/>
</dbReference>
<dbReference type="NCBIfam" id="NF006825">
    <property type="entry name" value="PRK09347.1-2"/>
    <property type="match status" value="1"/>
</dbReference>
<comment type="catalytic activity">
    <reaction evidence="1">
        <text>GTP + H2O = 7,8-dihydroneopterin 3'-triphosphate + formate + H(+)</text>
        <dbReference type="Rhea" id="RHEA:17473"/>
        <dbReference type="ChEBI" id="CHEBI:15377"/>
        <dbReference type="ChEBI" id="CHEBI:15378"/>
        <dbReference type="ChEBI" id="CHEBI:15740"/>
        <dbReference type="ChEBI" id="CHEBI:37565"/>
        <dbReference type="ChEBI" id="CHEBI:58462"/>
        <dbReference type="EC" id="3.5.4.16"/>
    </reaction>
</comment>
<gene>
    <name evidence="6" type="ORF">METZ01_LOCUS41270</name>
</gene>
<dbReference type="Gene3D" id="3.30.1130.10">
    <property type="match status" value="1"/>
</dbReference>
<dbReference type="PANTHER" id="PTHR11109:SF7">
    <property type="entry name" value="GTP CYCLOHYDROLASE 1"/>
    <property type="match status" value="1"/>
</dbReference>
<proteinExistence type="predicted"/>
<dbReference type="GO" id="GO:0008270">
    <property type="term" value="F:zinc ion binding"/>
    <property type="evidence" value="ECO:0007669"/>
    <property type="project" value="TreeGrafter"/>
</dbReference>
<sequence>MSQGYHQNLDEIINEAIFDESAKDMIIVKDIEFYSLCEHHLIPFYGKAHVGYIPNGKIIGLSKIPRIIDFYSRRLQVQERLTNQIATCIQDLLNPKGVAVIMEGRHFCMLMRGVQKQNSIASTSSMLGAFKDQSTTRNEFLKLVEVNKI</sequence>
<evidence type="ECO:0000256" key="1">
    <source>
        <dbReference type="ARBA" id="ARBA00001052"/>
    </source>
</evidence>
<dbReference type="SUPFAM" id="SSF55620">
    <property type="entry name" value="Tetrahydrobiopterin biosynthesis enzymes-like"/>
    <property type="match status" value="1"/>
</dbReference>
<reference evidence="6" key="1">
    <citation type="submission" date="2018-05" db="EMBL/GenBank/DDBJ databases">
        <authorList>
            <person name="Lanie J.A."/>
            <person name="Ng W.-L."/>
            <person name="Kazmierczak K.M."/>
            <person name="Andrzejewski T.M."/>
            <person name="Davidsen T.M."/>
            <person name="Wayne K.J."/>
            <person name="Tettelin H."/>
            <person name="Glass J.I."/>
            <person name="Rusch D."/>
            <person name="Podicherti R."/>
            <person name="Tsui H.-C.T."/>
            <person name="Winkler M.E."/>
        </authorList>
    </citation>
    <scope>NUCLEOTIDE SEQUENCE</scope>
</reference>
<evidence type="ECO:0000256" key="2">
    <source>
        <dbReference type="ARBA" id="ARBA00005080"/>
    </source>
</evidence>
<feature type="domain" description="GTP cyclohydrolase I" evidence="5">
    <location>
        <begin position="2"/>
        <end position="144"/>
    </location>
</feature>
<evidence type="ECO:0000256" key="4">
    <source>
        <dbReference type="ARBA" id="ARBA00022801"/>
    </source>
</evidence>
<dbReference type="InterPro" id="IPR018234">
    <property type="entry name" value="GTP_CycHdrlase_I_CS"/>
</dbReference>
<dbReference type="InterPro" id="IPR043133">
    <property type="entry name" value="GTP-CH-I_C/QueF"/>
</dbReference>
<dbReference type="GO" id="GO:0003934">
    <property type="term" value="F:GTP cyclohydrolase I activity"/>
    <property type="evidence" value="ECO:0007669"/>
    <property type="project" value="UniProtKB-EC"/>
</dbReference>
<dbReference type="PANTHER" id="PTHR11109">
    <property type="entry name" value="GTP CYCLOHYDROLASE I"/>
    <property type="match status" value="1"/>
</dbReference>
<dbReference type="Pfam" id="PF01227">
    <property type="entry name" value="GTP_cyclohydroI"/>
    <property type="match status" value="1"/>
</dbReference>
<dbReference type="NCBIfam" id="TIGR00063">
    <property type="entry name" value="folE"/>
    <property type="match status" value="1"/>
</dbReference>
<keyword evidence="4" id="KW-0378">Hydrolase</keyword>
<dbReference type="GO" id="GO:0006729">
    <property type="term" value="P:tetrahydrobiopterin biosynthetic process"/>
    <property type="evidence" value="ECO:0007669"/>
    <property type="project" value="TreeGrafter"/>
</dbReference>
<dbReference type="GO" id="GO:0046654">
    <property type="term" value="P:tetrahydrofolate biosynthetic process"/>
    <property type="evidence" value="ECO:0007669"/>
    <property type="project" value="InterPro"/>
</dbReference>
<dbReference type="UniPathway" id="UPA00848">
    <property type="reaction ID" value="UER00151"/>
</dbReference>
<dbReference type="InterPro" id="IPR001474">
    <property type="entry name" value="GTP_CycHdrlase_I"/>
</dbReference>
<dbReference type="EC" id="3.5.4.16" evidence="3"/>
<dbReference type="GO" id="GO:0005737">
    <property type="term" value="C:cytoplasm"/>
    <property type="evidence" value="ECO:0007669"/>
    <property type="project" value="TreeGrafter"/>
</dbReference>
<dbReference type="EMBL" id="UINC01001769">
    <property type="protein sequence ID" value="SUZ88416.1"/>
    <property type="molecule type" value="Genomic_DNA"/>
</dbReference>
<protein>
    <recommendedName>
        <fullName evidence="3">GTP cyclohydrolase I</fullName>
        <ecNumber evidence="3">3.5.4.16</ecNumber>
    </recommendedName>
</protein>
<accession>A0A381R9K1</accession>
<dbReference type="PROSITE" id="PS00859">
    <property type="entry name" value="GTP_CYCLOHYDROL_1_1"/>
    <property type="match status" value="1"/>
</dbReference>
<dbReference type="InterPro" id="IPR020602">
    <property type="entry name" value="GTP_CycHdrlase_I_dom"/>
</dbReference>